<dbReference type="Proteomes" id="UP000024635">
    <property type="component" value="Unassembled WGS sequence"/>
</dbReference>
<organism evidence="1 2">
    <name type="scientific">Ancylostoma ceylanicum</name>
    <dbReference type="NCBI Taxonomy" id="53326"/>
    <lineage>
        <taxon>Eukaryota</taxon>
        <taxon>Metazoa</taxon>
        <taxon>Ecdysozoa</taxon>
        <taxon>Nematoda</taxon>
        <taxon>Chromadorea</taxon>
        <taxon>Rhabditida</taxon>
        <taxon>Rhabditina</taxon>
        <taxon>Rhabditomorpha</taxon>
        <taxon>Strongyloidea</taxon>
        <taxon>Ancylostomatidae</taxon>
        <taxon>Ancylostomatinae</taxon>
        <taxon>Ancylostoma</taxon>
    </lineage>
</organism>
<dbReference type="AlphaFoldDB" id="A0A016THX5"/>
<evidence type="ECO:0000313" key="1">
    <source>
        <dbReference type="EMBL" id="EYC02198.1"/>
    </source>
</evidence>
<dbReference type="EMBL" id="JARK01001437">
    <property type="protein sequence ID" value="EYC02198.1"/>
    <property type="molecule type" value="Genomic_DNA"/>
</dbReference>
<gene>
    <name evidence="1" type="primary">Acey_s0101.g3361</name>
    <name evidence="1" type="ORF">Y032_0101g3361</name>
</gene>
<sequence length="90" mass="9981">MFLSAPVCSQISAVCWLTARTEENQPTCVNVANSALSLATFCLQSICLFSPLLLVTLNHVFIACNVFSDFLSMREVQKARHAGWHETYLA</sequence>
<comment type="caution">
    <text evidence="1">The sequence shown here is derived from an EMBL/GenBank/DDBJ whole genome shotgun (WGS) entry which is preliminary data.</text>
</comment>
<name>A0A016THX5_9BILA</name>
<accession>A0A016THX5</accession>
<proteinExistence type="predicted"/>
<protein>
    <submittedName>
        <fullName evidence="1">Uncharacterized protein</fullName>
    </submittedName>
</protein>
<reference evidence="2" key="1">
    <citation type="journal article" date="2015" name="Nat. Genet.">
        <title>The genome and transcriptome of the zoonotic hookworm Ancylostoma ceylanicum identify infection-specific gene families.</title>
        <authorList>
            <person name="Schwarz E.M."/>
            <person name="Hu Y."/>
            <person name="Antoshechkin I."/>
            <person name="Miller M.M."/>
            <person name="Sternberg P.W."/>
            <person name="Aroian R.V."/>
        </authorList>
    </citation>
    <scope>NUCLEOTIDE SEQUENCE</scope>
    <source>
        <strain evidence="2">HY135</strain>
    </source>
</reference>
<evidence type="ECO:0000313" key="2">
    <source>
        <dbReference type="Proteomes" id="UP000024635"/>
    </source>
</evidence>
<keyword evidence="2" id="KW-1185">Reference proteome</keyword>